<dbReference type="InterPro" id="IPR005829">
    <property type="entry name" value="Sugar_transporter_CS"/>
</dbReference>
<keyword evidence="4 5" id="KW-0472">Membrane</keyword>
<reference evidence="7" key="2">
    <citation type="submission" date="2025-09" db="UniProtKB">
        <authorList>
            <consortium name="Ensembl"/>
        </authorList>
    </citation>
    <scope>IDENTIFICATION</scope>
</reference>
<keyword evidence="8" id="KW-1185">Reference proteome</keyword>
<dbReference type="InterPro" id="IPR036259">
    <property type="entry name" value="MFS_trans_sf"/>
</dbReference>
<dbReference type="AlphaFoldDB" id="A0A8C5RJY2"/>
<accession>A0A8C5RJY2</accession>
<dbReference type="GO" id="GO:0046323">
    <property type="term" value="P:D-glucose import"/>
    <property type="evidence" value="ECO:0007669"/>
    <property type="project" value="TreeGrafter"/>
</dbReference>
<feature type="transmembrane region" description="Helical" evidence="5">
    <location>
        <begin position="357"/>
        <end position="381"/>
    </location>
</feature>
<evidence type="ECO:0000313" key="7">
    <source>
        <dbReference type="Ensembl" id="ENSLLTP00000003831.1"/>
    </source>
</evidence>
<feature type="transmembrane region" description="Helical" evidence="5">
    <location>
        <begin position="266"/>
        <end position="288"/>
    </location>
</feature>
<dbReference type="Gene3D" id="1.20.1250.20">
    <property type="entry name" value="MFS general substrate transporter like domains"/>
    <property type="match status" value="1"/>
</dbReference>
<feature type="transmembrane region" description="Helical" evidence="5">
    <location>
        <begin position="388"/>
        <end position="408"/>
    </location>
</feature>
<dbReference type="Ensembl" id="ENSLLTT00000003993.1">
    <property type="protein sequence ID" value="ENSLLTP00000003831.1"/>
    <property type="gene ID" value="ENSLLTG00000002868.1"/>
</dbReference>
<keyword evidence="2 5" id="KW-0812">Transmembrane</keyword>
<name>A0A8C5RJY2_LATLA</name>
<dbReference type="GeneTree" id="ENSGT00940000156846"/>
<evidence type="ECO:0000256" key="5">
    <source>
        <dbReference type="SAM" id="Phobius"/>
    </source>
</evidence>
<evidence type="ECO:0000256" key="4">
    <source>
        <dbReference type="ARBA" id="ARBA00023136"/>
    </source>
</evidence>
<dbReference type="GO" id="GO:0070837">
    <property type="term" value="P:dehydroascorbic acid transport"/>
    <property type="evidence" value="ECO:0007669"/>
    <property type="project" value="TreeGrafter"/>
</dbReference>
<feature type="transmembrane region" description="Helical" evidence="5">
    <location>
        <begin position="142"/>
        <end position="161"/>
    </location>
</feature>
<feature type="transmembrane region" description="Helical" evidence="5">
    <location>
        <begin position="320"/>
        <end position="337"/>
    </location>
</feature>
<evidence type="ECO:0000256" key="3">
    <source>
        <dbReference type="ARBA" id="ARBA00022989"/>
    </source>
</evidence>
<reference evidence="7" key="1">
    <citation type="submission" date="2025-08" db="UniProtKB">
        <authorList>
            <consortium name="Ensembl"/>
        </authorList>
    </citation>
    <scope>IDENTIFICATION</scope>
</reference>
<dbReference type="GO" id="GO:0055056">
    <property type="term" value="F:D-glucose transmembrane transporter activity"/>
    <property type="evidence" value="ECO:0007669"/>
    <property type="project" value="TreeGrafter"/>
</dbReference>
<dbReference type="InterPro" id="IPR005828">
    <property type="entry name" value="MFS_sugar_transport-like"/>
</dbReference>
<comment type="subcellular location">
    <subcellularLocation>
        <location evidence="1">Membrane</location>
        <topology evidence="1">Multi-pass membrane protein</topology>
    </subcellularLocation>
</comment>
<feature type="transmembrane region" description="Helical" evidence="5">
    <location>
        <begin position="294"/>
        <end position="313"/>
    </location>
</feature>
<dbReference type="PANTHER" id="PTHR23503:SF32">
    <property type="entry name" value="SOLUTE CARRIER FAMILY 2, FACILITATED GLUCOSE TRANSPORTER MEMBER 5"/>
    <property type="match status" value="1"/>
</dbReference>
<evidence type="ECO:0000259" key="6">
    <source>
        <dbReference type="PROSITE" id="PS50850"/>
    </source>
</evidence>
<protein>
    <recommendedName>
        <fullName evidence="6">Major facilitator superfamily (MFS) profile domain-containing protein</fullName>
    </recommendedName>
</protein>
<dbReference type="SUPFAM" id="SSF103473">
    <property type="entry name" value="MFS general substrate transporter"/>
    <property type="match status" value="1"/>
</dbReference>
<proteinExistence type="predicted"/>
<evidence type="ECO:0000313" key="8">
    <source>
        <dbReference type="Proteomes" id="UP000694406"/>
    </source>
</evidence>
<evidence type="ECO:0000256" key="1">
    <source>
        <dbReference type="ARBA" id="ARBA00004141"/>
    </source>
</evidence>
<feature type="domain" description="Major facilitator superfamily (MFS) profile" evidence="6">
    <location>
        <begin position="1"/>
        <end position="412"/>
    </location>
</feature>
<sequence length="437" mass="50014">MQLLNLQKEGIENDTVRFMFLLLLIVFVPLGGLFGVYLWGYLADRYGRRSALLINNGISIFSSAILCYDKIFRRFEFSLFARFFIGIGSGTFGYSVSLYVLEISPLNLRGALVTALILFFTWGYLLVQILTSPEIWGNEKNFSLLVGVTAIFSIISSIFLVPSPESPRFLYLQRNDKEKARQVLKKLRGEEDVEEEMEELHQEHFAECSQKNMTVWKLLHFRSLRWHIITVMVLVSGSRFMQTNAVLIFAQQSYNTLGLSTKIMRFLPFVGGLIIQLMLLTTICAVEYLGRRFFLLSGFLICIISNIALVFTFQINRPSLALISIVFIIIFFVGYITGPASILPMITGELFLQSSRASAFVIAGFVSWGINFFSAFLFLLIKSYLESYYLLLYWPFMILTFIYIFWVVPETSSKTFQAIQKNMAACTSKHSRKITAE</sequence>
<feature type="transmembrane region" description="Helical" evidence="5">
    <location>
        <begin position="107"/>
        <end position="130"/>
    </location>
</feature>
<dbReference type="Pfam" id="PF00083">
    <property type="entry name" value="Sugar_tr"/>
    <property type="match status" value="1"/>
</dbReference>
<dbReference type="InterPro" id="IPR045263">
    <property type="entry name" value="GLUT"/>
</dbReference>
<feature type="transmembrane region" description="Helical" evidence="5">
    <location>
        <begin position="20"/>
        <end position="39"/>
    </location>
</feature>
<dbReference type="PROSITE" id="PS00217">
    <property type="entry name" value="SUGAR_TRANSPORT_2"/>
    <property type="match status" value="1"/>
</dbReference>
<dbReference type="PROSITE" id="PS50850">
    <property type="entry name" value="MFS"/>
    <property type="match status" value="1"/>
</dbReference>
<dbReference type="Proteomes" id="UP000694406">
    <property type="component" value="Unplaced"/>
</dbReference>
<evidence type="ECO:0000256" key="2">
    <source>
        <dbReference type="ARBA" id="ARBA00022692"/>
    </source>
</evidence>
<feature type="transmembrane region" description="Helical" evidence="5">
    <location>
        <begin position="226"/>
        <end position="250"/>
    </location>
</feature>
<keyword evidence="3 5" id="KW-1133">Transmembrane helix</keyword>
<dbReference type="PROSITE" id="PS00216">
    <property type="entry name" value="SUGAR_TRANSPORT_1"/>
    <property type="match status" value="1"/>
</dbReference>
<dbReference type="PANTHER" id="PTHR23503">
    <property type="entry name" value="SOLUTE CARRIER FAMILY 2"/>
    <property type="match status" value="1"/>
</dbReference>
<dbReference type="GO" id="GO:0005886">
    <property type="term" value="C:plasma membrane"/>
    <property type="evidence" value="ECO:0007669"/>
    <property type="project" value="TreeGrafter"/>
</dbReference>
<organism evidence="7 8">
    <name type="scientific">Laticauda laticaudata</name>
    <name type="common">Blue-ringed sea krait</name>
    <name type="synonym">Blue-lipped sea krait</name>
    <dbReference type="NCBI Taxonomy" id="8630"/>
    <lineage>
        <taxon>Eukaryota</taxon>
        <taxon>Metazoa</taxon>
        <taxon>Chordata</taxon>
        <taxon>Craniata</taxon>
        <taxon>Vertebrata</taxon>
        <taxon>Euteleostomi</taxon>
        <taxon>Lepidosauria</taxon>
        <taxon>Squamata</taxon>
        <taxon>Bifurcata</taxon>
        <taxon>Unidentata</taxon>
        <taxon>Episquamata</taxon>
        <taxon>Toxicofera</taxon>
        <taxon>Serpentes</taxon>
        <taxon>Colubroidea</taxon>
        <taxon>Elapidae</taxon>
        <taxon>Laticaudinae</taxon>
        <taxon>Laticauda</taxon>
    </lineage>
</organism>
<dbReference type="InterPro" id="IPR020846">
    <property type="entry name" value="MFS_dom"/>
</dbReference>
<feature type="transmembrane region" description="Helical" evidence="5">
    <location>
        <begin position="80"/>
        <end position="101"/>
    </location>
</feature>